<dbReference type="AlphaFoldDB" id="A0A4R6KM36"/>
<gene>
    <name evidence="1" type="ORF">EV643_102463</name>
</gene>
<dbReference type="RefSeq" id="WP_133799026.1">
    <property type="nucleotide sequence ID" value="NZ_SNWQ01000002.1"/>
</dbReference>
<protein>
    <submittedName>
        <fullName evidence="1">Uncharacterized protein</fullName>
    </submittedName>
</protein>
<dbReference type="EMBL" id="SNWQ01000002">
    <property type="protein sequence ID" value="TDO52624.1"/>
    <property type="molecule type" value="Genomic_DNA"/>
</dbReference>
<dbReference type="Proteomes" id="UP000295388">
    <property type="component" value="Unassembled WGS sequence"/>
</dbReference>
<dbReference type="OrthoDB" id="3831413at2"/>
<proteinExistence type="predicted"/>
<sequence>MGSRRVVIEFLGQDKSASKTADDVEKKTSKLGSTLAGVGKTAAVGLAGGIVIGTVALAKMTKGAAEDQAAQDRLAKTLRNTTGANAAQVASIEDYISKTGVATGITDDQMRPAFENLVRATKDTGKAQGLMNLAMDVSAGTGKSLESVTMALAKAQNGSTGALGKLGIATKDASGKALSFDQIQKNLAGTFKGQAATAANTFEGKMSRLKLIFGETQETIGAKLLPIATRLGDWLLNVGVPAIGKLGAWLKQNLMPPLQRFGDYLAKTVAPMLQNLAAKWLAGARSAFDSVRKSVQDNEPQLRKLVSAIGSAVKWIAEKLGPVLGWLAGTQMKNVGKQISLVITAISKMVSAVQWIARVVGDAAGWIGKKWTEIKNGAGSLLTYFRNLPGNIARAMGDTTRTLVSKGSGFLTGLWSGLMSKWREVTKWIGGLKASVSAWLGDTSKFLVQKGRNVLWGFLDGLKGVWTEVTKWIGGIATWIKDHKGPISLDARLLTPAGKAIMAGFLKGLKSGAGPAWNFVKSVGGKSVDMLSSVFGSGGQQLGGRRIRYQGQQLDLSTFQKIRQAENQIGSMLRVTQGSYEGASSYSGSTHTGGGVFDVVGGNLERINSTLRSLGFASWVREPWQGPWPRHIHAVEIGNQRAHPSAQRQAQDYLRGGDGLAGYKQGTPWVPNDQLAFLHKGEAVLPAEVNRRRITGGGDVIINLTVNGALDPTAVAKQVQTMLIRLKKLNGGLELGLT</sequence>
<evidence type="ECO:0000313" key="2">
    <source>
        <dbReference type="Proteomes" id="UP000295388"/>
    </source>
</evidence>
<accession>A0A4R6KM36</accession>
<evidence type="ECO:0000313" key="1">
    <source>
        <dbReference type="EMBL" id="TDO52624.1"/>
    </source>
</evidence>
<keyword evidence="2" id="KW-1185">Reference proteome</keyword>
<reference evidence="1 2" key="1">
    <citation type="submission" date="2019-03" db="EMBL/GenBank/DDBJ databases">
        <title>Genomic Encyclopedia of Type Strains, Phase III (KMG-III): the genomes of soil and plant-associated and newly described type strains.</title>
        <authorList>
            <person name="Whitman W."/>
        </authorList>
    </citation>
    <scope>NUCLEOTIDE SEQUENCE [LARGE SCALE GENOMIC DNA]</scope>
    <source>
        <strain evidence="1 2">VKM Ac-2527</strain>
    </source>
</reference>
<comment type="caution">
    <text evidence="1">The sequence shown here is derived from an EMBL/GenBank/DDBJ whole genome shotgun (WGS) entry which is preliminary data.</text>
</comment>
<organism evidence="1 2">
    <name type="scientific">Kribbella caucasensis</name>
    <dbReference type="NCBI Taxonomy" id="2512215"/>
    <lineage>
        <taxon>Bacteria</taxon>
        <taxon>Bacillati</taxon>
        <taxon>Actinomycetota</taxon>
        <taxon>Actinomycetes</taxon>
        <taxon>Propionibacteriales</taxon>
        <taxon>Kribbellaceae</taxon>
        <taxon>Kribbella</taxon>
    </lineage>
</organism>
<name>A0A4R6KM36_9ACTN</name>